<comment type="caution">
    <text evidence="1">The sequence shown here is derived from an EMBL/GenBank/DDBJ whole genome shotgun (WGS) entry which is preliminary data.</text>
</comment>
<dbReference type="Proteomes" id="UP001597262">
    <property type="component" value="Unassembled WGS sequence"/>
</dbReference>
<dbReference type="RefSeq" id="WP_379316294.1">
    <property type="nucleotide sequence ID" value="NZ_JBHTLM010000001.1"/>
</dbReference>
<organism evidence="1 2">
    <name type="scientific">Paenibacillus puldeungensis</name>
    <dbReference type="NCBI Taxonomy" id="696536"/>
    <lineage>
        <taxon>Bacteria</taxon>
        <taxon>Bacillati</taxon>
        <taxon>Bacillota</taxon>
        <taxon>Bacilli</taxon>
        <taxon>Bacillales</taxon>
        <taxon>Paenibacillaceae</taxon>
        <taxon>Paenibacillus</taxon>
    </lineage>
</organism>
<proteinExistence type="predicted"/>
<protein>
    <recommendedName>
        <fullName evidence="3">ParA family protein</fullName>
    </recommendedName>
</protein>
<dbReference type="EMBL" id="JBHTLM010000001">
    <property type="protein sequence ID" value="MFD1175210.1"/>
    <property type="molecule type" value="Genomic_DNA"/>
</dbReference>
<dbReference type="InterPro" id="IPR027417">
    <property type="entry name" value="P-loop_NTPase"/>
</dbReference>
<dbReference type="Gene3D" id="3.40.50.10850">
    <property type="entry name" value="Ntrc-like two-domain protein"/>
    <property type="match status" value="1"/>
</dbReference>
<reference evidence="2" key="1">
    <citation type="journal article" date="2019" name="Int. J. Syst. Evol. Microbiol.">
        <title>The Global Catalogue of Microorganisms (GCM) 10K type strain sequencing project: providing services to taxonomists for standard genome sequencing and annotation.</title>
        <authorList>
            <consortium name="The Broad Institute Genomics Platform"/>
            <consortium name="The Broad Institute Genome Sequencing Center for Infectious Disease"/>
            <person name="Wu L."/>
            <person name="Ma J."/>
        </authorList>
    </citation>
    <scope>NUCLEOTIDE SEQUENCE [LARGE SCALE GENOMIC DNA]</scope>
    <source>
        <strain evidence="2">CCUG 59189</strain>
    </source>
</reference>
<dbReference type="Gene3D" id="3.40.50.300">
    <property type="entry name" value="P-loop containing nucleotide triphosphate hydrolases"/>
    <property type="match status" value="1"/>
</dbReference>
<evidence type="ECO:0008006" key="3">
    <source>
        <dbReference type="Google" id="ProtNLM"/>
    </source>
</evidence>
<evidence type="ECO:0000313" key="1">
    <source>
        <dbReference type="EMBL" id="MFD1175210.1"/>
    </source>
</evidence>
<evidence type="ECO:0000313" key="2">
    <source>
        <dbReference type="Proteomes" id="UP001597262"/>
    </source>
</evidence>
<gene>
    <name evidence="1" type="ORF">ACFQ3W_02665</name>
</gene>
<sequence>MIPVRLVLASRDEQYIELFLHYVHNSEFDRNLVVTAFSLEEAFHKYMESSGESVDAVLCEEAFLEQGVMDKRQRIIWMCLTEGSGANFAGYQVFKYQPLHELLSTVLEQIQSTNEVRLPDIGRAMVIGVYSAVGGCGKTIVALNMAKQLAAEGRKVFYLNLETFVSSILFAEQGLPEGRGAGMARLLYDLKATADRKEPMRQPISTYTLRHPLFHGDMLGPVDNINELLEMESHDTKELIDYIAGSGVYDMVIVDGDSYLNARTEGVLENADKVVWIVTDDGEVMRKTGTALTHLERHHPSLYHSMMNKVVFALNRCSGESLNGVPRPDLTIRAALSLIPPRGAGGRQDAMMYSPVYQRDILRLCRELLSGNVADSGAREGVR</sequence>
<name>A0ABW3RTI4_9BACL</name>
<accession>A0ABW3RTI4</accession>
<dbReference type="SUPFAM" id="SSF52540">
    <property type="entry name" value="P-loop containing nucleoside triphosphate hydrolases"/>
    <property type="match status" value="1"/>
</dbReference>
<keyword evidence="2" id="KW-1185">Reference proteome</keyword>